<sequence>MGDAAPPSTPTPPSWSRTFNYYNPLSRRSKHLPVLAPPAIYSRDFAYANNEAVVLAQQEPQPVMCAPRAEINCETSAKTFAEYVVLFYRPTPTPHLSATALAVAAAALLLSGPTVDIFVGPERKHWSLHRNLLCHHSSYFETEFEGHEVPKGGKKNGENKLELPEDDPKGFQLLVKWLYQGQMEDSSILTEEEKYEYAVACHKLYALCDKFDMIHLKNLAMDLYRANLNAAQLVPDADEINDIYRGSPPGSPFRTLMTKIAARQIMDPDVDKDAETYRKCFQNNPDFAVEMVNAIRHMSGGMLFDDPTEVLECAYHDHSDGSYCGEKRKAVTKPPAIGTGKSPPGAHHDGDVVGNPSHPSQQGEGPKTSVAKRQLPAELSAEKRTPRKLNVQPPKSPTPKPLVKRQAALTNGNAPSTPPKSQSTAPSQASTVNGGPPKQPQPPSTPPKSQPTAPSQASTVNGGPPKQHQALPNGHAPTTPAKATPSALSQPSTTNGDPPKLAQTPVKSAPPANSVLGKRRATDGTSRQPNGNNVTEGPRRSSHSVNGMVQHLNGASGASSSDGSQSQGGASEMPIRKVAPKLRRAGVNGT</sequence>
<accession>A0A4U0VAG6</accession>
<dbReference type="AlphaFoldDB" id="A0A4U0VAG6"/>
<proteinExistence type="predicted"/>
<feature type="compositionally biased region" description="Polar residues" evidence="1">
    <location>
        <begin position="408"/>
        <end position="433"/>
    </location>
</feature>
<feature type="compositionally biased region" description="Polar residues" evidence="1">
    <location>
        <begin position="486"/>
        <end position="496"/>
    </location>
</feature>
<feature type="compositionally biased region" description="Pro residues" evidence="1">
    <location>
        <begin position="437"/>
        <end position="449"/>
    </location>
</feature>
<protein>
    <recommendedName>
        <fullName evidence="2">BTB domain-containing protein</fullName>
    </recommendedName>
</protein>
<evidence type="ECO:0000313" key="4">
    <source>
        <dbReference type="Proteomes" id="UP000310066"/>
    </source>
</evidence>
<dbReference type="InterPro" id="IPR011333">
    <property type="entry name" value="SKP1/BTB/POZ_sf"/>
</dbReference>
<dbReference type="InterPro" id="IPR000210">
    <property type="entry name" value="BTB/POZ_dom"/>
</dbReference>
<dbReference type="STRING" id="329885.A0A4U0VAG6"/>
<comment type="caution">
    <text evidence="3">The sequence shown here is derived from an EMBL/GenBank/DDBJ whole genome shotgun (WGS) entry which is preliminary data.</text>
</comment>
<organism evidence="3 4">
    <name type="scientific">Friedmanniomyces endolithicus</name>
    <dbReference type="NCBI Taxonomy" id="329885"/>
    <lineage>
        <taxon>Eukaryota</taxon>
        <taxon>Fungi</taxon>
        <taxon>Dikarya</taxon>
        <taxon>Ascomycota</taxon>
        <taxon>Pezizomycotina</taxon>
        <taxon>Dothideomycetes</taxon>
        <taxon>Dothideomycetidae</taxon>
        <taxon>Mycosphaerellales</taxon>
        <taxon>Teratosphaeriaceae</taxon>
        <taxon>Friedmanniomyces</taxon>
    </lineage>
</organism>
<dbReference type="OrthoDB" id="194443at2759"/>
<dbReference type="Proteomes" id="UP000310066">
    <property type="component" value="Unassembled WGS sequence"/>
</dbReference>
<dbReference type="PANTHER" id="PTHR47843:SF2">
    <property type="entry name" value="BTB DOMAIN-CONTAINING PROTEIN"/>
    <property type="match status" value="1"/>
</dbReference>
<dbReference type="PROSITE" id="PS50097">
    <property type="entry name" value="BTB"/>
    <property type="match status" value="1"/>
</dbReference>
<feature type="compositionally biased region" description="Low complexity" evidence="1">
    <location>
        <begin position="476"/>
        <end position="485"/>
    </location>
</feature>
<reference evidence="3 4" key="1">
    <citation type="submission" date="2017-03" db="EMBL/GenBank/DDBJ databases">
        <title>Genomes of endolithic fungi from Antarctica.</title>
        <authorList>
            <person name="Coleine C."/>
            <person name="Masonjones S."/>
            <person name="Stajich J.E."/>
        </authorList>
    </citation>
    <scope>NUCLEOTIDE SEQUENCE [LARGE SCALE GENOMIC DNA]</scope>
    <source>
        <strain evidence="3 4">CCFEE 5311</strain>
    </source>
</reference>
<dbReference type="Pfam" id="PF00651">
    <property type="entry name" value="BTB"/>
    <property type="match status" value="1"/>
</dbReference>
<dbReference type="PANTHER" id="PTHR47843">
    <property type="entry name" value="BTB DOMAIN-CONTAINING PROTEIN-RELATED"/>
    <property type="match status" value="1"/>
</dbReference>
<gene>
    <name evidence="3" type="ORF">B0A54_03595</name>
</gene>
<dbReference type="EMBL" id="NAJP01000010">
    <property type="protein sequence ID" value="TKA45910.1"/>
    <property type="molecule type" value="Genomic_DNA"/>
</dbReference>
<evidence type="ECO:0000313" key="3">
    <source>
        <dbReference type="EMBL" id="TKA45910.1"/>
    </source>
</evidence>
<dbReference type="SUPFAM" id="SSF54695">
    <property type="entry name" value="POZ domain"/>
    <property type="match status" value="1"/>
</dbReference>
<feature type="compositionally biased region" description="Polar residues" evidence="1">
    <location>
        <begin position="523"/>
        <end position="535"/>
    </location>
</feature>
<dbReference type="SMART" id="SM00225">
    <property type="entry name" value="BTB"/>
    <property type="match status" value="1"/>
</dbReference>
<evidence type="ECO:0000259" key="2">
    <source>
        <dbReference type="PROSITE" id="PS50097"/>
    </source>
</evidence>
<feature type="compositionally biased region" description="Low complexity" evidence="1">
    <location>
        <begin position="554"/>
        <end position="571"/>
    </location>
</feature>
<name>A0A4U0VAG6_9PEZI</name>
<feature type="domain" description="BTB" evidence="2">
    <location>
        <begin position="115"/>
        <end position="187"/>
    </location>
</feature>
<dbReference type="Gene3D" id="3.30.710.10">
    <property type="entry name" value="Potassium Channel Kv1.1, Chain A"/>
    <property type="match status" value="1"/>
</dbReference>
<dbReference type="CDD" id="cd18186">
    <property type="entry name" value="BTB_POZ_ZBTB_KLHL-like"/>
    <property type="match status" value="1"/>
</dbReference>
<feature type="region of interest" description="Disordered" evidence="1">
    <location>
        <begin position="334"/>
        <end position="590"/>
    </location>
</feature>
<evidence type="ECO:0000256" key="1">
    <source>
        <dbReference type="SAM" id="MobiDB-lite"/>
    </source>
</evidence>